<dbReference type="Pfam" id="PF12937">
    <property type="entry name" value="F-box-like"/>
    <property type="match status" value="1"/>
</dbReference>
<organism evidence="2 3">
    <name type="scientific">Lophium mytilinum</name>
    <dbReference type="NCBI Taxonomy" id="390894"/>
    <lineage>
        <taxon>Eukaryota</taxon>
        <taxon>Fungi</taxon>
        <taxon>Dikarya</taxon>
        <taxon>Ascomycota</taxon>
        <taxon>Pezizomycotina</taxon>
        <taxon>Dothideomycetes</taxon>
        <taxon>Pleosporomycetidae</taxon>
        <taxon>Mytilinidiales</taxon>
        <taxon>Mytilinidiaceae</taxon>
        <taxon>Lophium</taxon>
    </lineage>
</organism>
<dbReference type="AlphaFoldDB" id="A0A6A6QYJ6"/>
<evidence type="ECO:0000313" key="2">
    <source>
        <dbReference type="EMBL" id="KAF2497518.1"/>
    </source>
</evidence>
<evidence type="ECO:0000313" key="3">
    <source>
        <dbReference type="Proteomes" id="UP000799750"/>
    </source>
</evidence>
<keyword evidence="3" id="KW-1185">Reference proteome</keyword>
<name>A0A6A6QYJ6_9PEZI</name>
<dbReference type="Proteomes" id="UP000799750">
    <property type="component" value="Unassembled WGS sequence"/>
</dbReference>
<reference evidence="2" key="1">
    <citation type="journal article" date="2020" name="Stud. Mycol.">
        <title>101 Dothideomycetes genomes: a test case for predicting lifestyles and emergence of pathogens.</title>
        <authorList>
            <person name="Haridas S."/>
            <person name="Albert R."/>
            <person name="Binder M."/>
            <person name="Bloem J."/>
            <person name="Labutti K."/>
            <person name="Salamov A."/>
            <person name="Andreopoulos B."/>
            <person name="Baker S."/>
            <person name="Barry K."/>
            <person name="Bills G."/>
            <person name="Bluhm B."/>
            <person name="Cannon C."/>
            <person name="Castanera R."/>
            <person name="Culley D."/>
            <person name="Daum C."/>
            <person name="Ezra D."/>
            <person name="Gonzalez J."/>
            <person name="Henrissat B."/>
            <person name="Kuo A."/>
            <person name="Liang C."/>
            <person name="Lipzen A."/>
            <person name="Lutzoni F."/>
            <person name="Magnuson J."/>
            <person name="Mondo S."/>
            <person name="Nolan M."/>
            <person name="Ohm R."/>
            <person name="Pangilinan J."/>
            <person name="Park H.-J."/>
            <person name="Ramirez L."/>
            <person name="Alfaro M."/>
            <person name="Sun H."/>
            <person name="Tritt A."/>
            <person name="Yoshinaga Y."/>
            <person name="Zwiers L.-H."/>
            <person name="Turgeon B."/>
            <person name="Goodwin S."/>
            <person name="Spatafora J."/>
            <person name="Crous P."/>
            <person name="Grigoriev I."/>
        </authorList>
    </citation>
    <scope>NUCLEOTIDE SEQUENCE</scope>
    <source>
        <strain evidence="2">CBS 269.34</strain>
    </source>
</reference>
<accession>A0A6A6QYJ6</accession>
<feature type="domain" description="F-box" evidence="1">
    <location>
        <begin position="398"/>
        <end position="442"/>
    </location>
</feature>
<protein>
    <recommendedName>
        <fullName evidence="1">F-box domain-containing protein</fullName>
    </recommendedName>
</protein>
<dbReference type="InterPro" id="IPR036047">
    <property type="entry name" value="F-box-like_dom_sf"/>
</dbReference>
<sequence>MGYSEVHCRLCDVVFNISRIRKPDEPESHAWMNTGDGNMRYVPAEERWDSSCTSEDACYGVWRGKDPPDLRRSGKWRAIAIDEDNENDSDYVYASSDGDEEYEFQSDDDLVDHESEVAEGMEDDVEMTDADSEPEYIRFLKSNSGLAYEYDNPRLRIDPNLMAAEKLPVEERLGLVIKLETKLDDKEAQEYEHIAGPTCTCERGYNGHNIAAEEMRGCNTFQCFVRKSRGWRPEGDDQDFEAASTHFLSGLCGHMPSTDSGGYPQVIPARHGVEEVDATDHIWGNGEECMPFHTTCLDIFMRMSKQAFGEFDVDDLCAWYRAGPKYPWTDRSIEDKDRRACQNQWWIHADGTEYLAANPVFMPRLSQILRSVVSDGPNFDSQAGAFTGLVSTPSRIQDDPFNNLPLELRLEILGYLSPKDIASLRLSSRNFYQMPIFLWREFVQRDMPWLWEIWSDQKPYIWSTVPVEALKKEEADKQVFYEEFACYKRVIREEMPELLDMWQGAEESIMEGREAALIAQCEAEALKDLVWTIPAERINWYQLYSEITRNWRSLKGLQNRRRIWNYEGDIIDWIRKIRKHRGSKQLQIMMLRAGG</sequence>
<gene>
    <name evidence="2" type="ORF">BU16DRAFT_316138</name>
</gene>
<dbReference type="Gene3D" id="1.20.1280.50">
    <property type="match status" value="1"/>
</dbReference>
<dbReference type="InterPro" id="IPR001810">
    <property type="entry name" value="F-box_dom"/>
</dbReference>
<proteinExistence type="predicted"/>
<dbReference type="EMBL" id="MU004186">
    <property type="protein sequence ID" value="KAF2497518.1"/>
    <property type="molecule type" value="Genomic_DNA"/>
</dbReference>
<evidence type="ECO:0000259" key="1">
    <source>
        <dbReference type="PROSITE" id="PS50181"/>
    </source>
</evidence>
<dbReference type="PROSITE" id="PS50181">
    <property type="entry name" value="FBOX"/>
    <property type="match status" value="1"/>
</dbReference>
<dbReference type="SUPFAM" id="SSF81383">
    <property type="entry name" value="F-box domain"/>
    <property type="match status" value="1"/>
</dbReference>
<dbReference type="OrthoDB" id="40579at2759"/>